<feature type="domain" description="N-acetyltransferase" evidence="1">
    <location>
        <begin position="1"/>
        <end position="133"/>
    </location>
</feature>
<organism evidence="2 3">
    <name type="scientific">Lunasporangiospora selenospora</name>
    <dbReference type="NCBI Taxonomy" id="979761"/>
    <lineage>
        <taxon>Eukaryota</taxon>
        <taxon>Fungi</taxon>
        <taxon>Fungi incertae sedis</taxon>
        <taxon>Mucoromycota</taxon>
        <taxon>Mortierellomycotina</taxon>
        <taxon>Mortierellomycetes</taxon>
        <taxon>Mortierellales</taxon>
        <taxon>Mortierellaceae</taxon>
        <taxon>Lunasporangiospora</taxon>
    </lineage>
</organism>
<dbReference type="Pfam" id="PF13673">
    <property type="entry name" value="Acetyltransf_10"/>
    <property type="match status" value="1"/>
</dbReference>
<dbReference type="InterPro" id="IPR016181">
    <property type="entry name" value="Acyl_CoA_acyltransferase"/>
</dbReference>
<dbReference type="PANTHER" id="PTHR13355">
    <property type="entry name" value="GLUCOSAMINE 6-PHOSPHATE N-ACETYLTRANSFERASE"/>
    <property type="match status" value="1"/>
</dbReference>
<dbReference type="Gene3D" id="3.40.630.30">
    <property type="match status" value="1"/>
</dbReference>
<evidence type="ECO:0000313" key="2">
    <source>
        <dbReference type="EMBL" id="KAF9584900.1"/>
    </source>
</evidence>
<dbReference type="PROSITE" id="PS51186">
    <property type="entry name" value="GNAT"/>
    <property type="match status" value="1"/>
</dbReference>
<evidence type="ECO:0000313" key="3">
    <source>
        <dbReference type="Proteomes" id="UP000780801"/>
    </source>
</evidence>
<evidence type="ECO:0000259" key="1">
    <source>
        <dbReference type="PROSITE" id="PS51186"/>
    </source>
</evidence>
<sequence>MTRCHDVRYKVFSDEQGYDRAIEVDDIDPECLHWVAIDQDGKGLGTARMYLYSPTIGKIGRVAVLSTSRGTGLGKMLMESIEQYVLDKTEIQTLKLSSQVPRQGFYAKLGYIAEGDIYPDEGQPHITMSKTLTRINAPQQ</sequence>
<dbReference type="OrthoDB" id="329272at2759"/>
<gene>
    <name evidence="2" type="ORF">BGW38_004764</name>
</gene>
<proteinExistence type="predicted"/>
<dbReference type="InterPro" id="IPR039143">
    <property type="entry name" value="GNPNAT1-like"/>
</dbReference>
<dbReference type="Proteomes" id="UP000780801">
    <property type="component" value="Unassembled WGS sequence"/>
</dbReference>
<dbReference type="AlphaFoldDB" id="A0A9P6G255"/>
<keyword evidence="3" id="KW-1185">Reference proteome</keyword>
<dbReference type="EMBL" id="JAABOA010000303">
    <property type="protein sequence ID" value="KAF9584900.1"/>
    <property type="molecule type" value="Genomic_DNA"/>
</dbReference>
<comment type="caution">
    <text evidence="2">The sequence shown here is derived from an EMBL/GenBank/DDBJ whole genome shotgun (WGS) entry which is preliminary data.</text>
</comment>
<protein>
    <recommendedName>
        <fullName evidence="1">N-acetyltransferase domain-containing protein</fullName>
    </recommendedName>
</protein>
<dbReference type="InterPro" id="IPR000182">
    <property type="entry name" value="GNAT_dom"/>
</dbReference>
<dbReference type="GO" id="GO:0008080">
    <property type="term" value="F:N-acetyltransferase activity"/>
    <property type="evidence" value="ECO:0007669"/>
    <property type="project" value="TreeGrafter"/>
</dbReference>
<dbReference type="CDD" id="cd04301">
    <property type="entry name" value="NAT_SF"/>
    <property type="match status" value="1"/>
</dbReference>
<accession>A0A9P6G255</accession>
<reference evidence="2" key="1">
    <citation type="journal article" date="2020" name="Fungal Divers.">
        <title>Resolving the Mortierellaceae phylogeny through synthesis of multi-gene phylogenetics and phylogenomics.</title>
        <authorList>
            <person name="Vandepol N."/>
            <person name="Liber J."/>
            <person name="Desiro A."/>
            <person name="Na H."/>
            <person name="Kennedy M."/>
            <person name="Barry K."/>
            <person name="Grigoriev I.V."/>
            <person name="Miller A.N."/>
            <person name="O'Donnell K."/>
            <person name="Stajich J.E."/>
            <person name="Bonito G."/>
        </authorList>
    </citation>
    <scope>NUCLEOTIDE SEQUENCE</scope>
    <source>
        <strain evidence="2">KOD1015</strain>
    </source>
</reference>
<dbReference type="PANTHER" id="PTHR13355:SF22">
    <property type="entry name" value="SLL0786 PROTEIN"/>
    <property type="match status" value="1"/>
</dbReference>
<dbReference type="SUPFAM" id="SSF55729">
    <property type="entry name" value="Acyl-CoA N-acyltransferases (Nat)"/>
    <property type="match status" value="1"/>
</dbReference>
<name>A0A9P6G255_9FUNG</name>